<feature type="coiled-coil region" evidence="1">
    <location>
        <begin position="423"/>
        <end position="761"/>
    </location>
</feature>
<gene>
    <name evidence="3" type="ORF">P154DRAFT_554313</name>
</gene>
<dbReference type="EMBL" id="ML977590">
    <property type="protein sequence ID" value="KAF2000168.1"/>
    <property type="molecule type" value="Genomic_DNA"/>
</dbReference>
<sequence length="960" mass="108502">MARLSGLASEHHPEGPGDAPKRRRGKNTKATASQSSPVEAAGSSKRAASPTVQPTKRAKRVQVDDHDQLARELEESTTRSQASAKDDAVSRRGRRFSEPVVTAHDDIDGNSQLTPPPPATQPLPGLTPHLQRLSAAPRRGRPTKARMSLPAHLEAAEEHENIVQFAPLTAIVNGRAQRRIRRNHLSEEINDIEDHNKQDARRKKEVAELHQQLDSYYSRVKELEFQLEASRLGNMAMAEDDTEELQAELAETRKSMAELKASSVFAGSDDDSFENDSQVMVDPDDLGIPEEDMEVEPLPNGFFGNQALEMSTQYTSQYTSQVTLETLDEMDETVLDNLADATQTSSAVERYELEIKRLGRKLQNLNVSPLRHLLQDARDETESIIPNSTTGHDNGQLIRKILQLLRGSMVELREKAHLLRTQNDGLLDKLVDADEEKRDLQAKWHEIDRMLDDEKRNVDELQERLAGMHQDAEILGLKDELEDEKTGAERLRDALEGYKKEMEAAHIKEIAELKEAHEEEVHRLQTDLDAETEARQQAEDEAQQKEEYIDQIEETIQQISTLREPAETDRNSQTALAVADLEEQLGNFRQNLEAERTQREATEADLEQANADLEDVNSRLHDLFALNEDAAAREDELQDQLADETKLRKDAEAELEQDLMATEDQLTSLTATHEDLITDRDSKVKELNRQIEDVRMRYSALETTSQTTINSLHQLTERALKLERDAVVADVQHIAALEQEKESLQKENASLAQRVDSEAMELLNIVGNHAQESARLEATIDAQAKYIAGLEDQAEQRRVQYEEEIAQKREELEDAQVIGATRAEHVANLAGQLEAMEKKYETDMAASQDTIETLQEGHRVLILQNEQYVLINRKRQEEGTMAMKEMKAQGLRFNNKAVDLSKVTKGKVTKVTEKQRITKKTAGRKKEFSRNFKDSGFVEDITAQDEEEEYVERVVEGVVG</sequence>
<keyword evidence="1" id="KW-0175">Coiled coil</keyword>
<evidence type="ECO:0000313" key="3">
    <source>
        <dbReference type="EMBL" id="KAF2000168.1"/>
    </source>
</evidence>
<feature type="compositionally biased region" description="Basic and acidic residues" evidence="2">
    <location>
        <begin position="61"/>
        <end position="77"/>
    </location>
</feature>
<reference evidence="3" key="1">
    <citation type="journal article" date="2020" name="Stud. Mycol.">
        <title>101 Dothideomycetes genomes: a test case for predicting lifestyles and emergence of pathogens.</title>
        <authorList>
            <person name="Haridas S."/>
            <person name="Albert R."/>
            <person name="Binder M."/>
            <person name="Bloem J."/>
            <person name="Labutti K."/>
            <person name="Salamov A."/>
            <person name="Andreopoulos B."/>
            <person name="Baker S."/>
            <person name="Barry K."/>
            <person name="Bills G."/>
            <person name="Bluhm B."/>
            <person name="Cannon C."/>
            <person name="Castanera R."/>
            <person name="Culley D."/>
            <person name="Daum C."/>
            <person name="Ezra D."/>
            <person name="Gonzalez J."/>
            <person name="Henrissat B."/>
            <person name="Kuo A."/>
            <person name="Liang C."/>
            <person name="Lipzen A."/>
            <person name="Lutzoni F."/>
            <person name="Magnuson J."/>
            <person name="Mondo S."/>
            <person name="Nolan M."/>
            <person name="Ohm R."/>
            <person name="Pangilinan J."/>
            <person name="Park H.-J."/>
            <person name="Ramirez L."/>
            <person name="Alfaro M."/>
            <person name="Sun H."/>
            <person name="Tritt A."/>
            <person name="Yoshinaga Y."/>
            <person name="Zwiers L.-H."/>
            <person name="Turgeon B."/>
            <person name="Goodwin S."/>
            <person name="Spatafora J."/>
            <person name="Crous P."/>
            <person name="Grigoriev I."/>
        </authorList>
    </citation>
    <scope>NUCLEOTIDE SEQUENCE</scope>
    <source>
        <strain evidence="3">CBS 123094</strain>
    </source>
</reference>
<protein>
    <submittedName>
        <fullName evidence="3">Uncharacterized protein</fullName>
    </submittedName>
</protein>
<evidence type="ECO:0000313" key="4">
    <source>
        <dbReference type="Proteomes" id="UP000799779"/>
    </source>
</evidence>
<feature type="compositionally biased region" description="Polar residues" evidence="2">
    <location>
        <begin position="28"/>
        <end position="37"/>
    </location>
</feature>
<feature type="coiled-coil region" evidence="1">
    <location>
        <begin position="206"/>
        <end position="262"/>
    </location>
</feature>
<dbReference type="Proteomes" id="UP000799779">
    <property type="component" value="Unassembled WGS sequence"/>
</dbReference>
<keyword evidence="4" id="KW-1185">Reference proteome</keyword>
<evidence type="ECO:0000256" key="1">
    <source>
        <dbReference type="SAM" id="Coils"/>
    </source>
</evidence>
<feature type="coiled-coil region" evidence="1">
    <location>
        <begin position="791"/>
        <end position="818"/>
    </location>
</feature>
<evidence type="ECO:0000256" key="2">
    <source>
        <dbReference type="SAM" id="MobiDB-lite"/>
    </source>
</evidence>
<name>A0A6A5WGI3_9PLEO</name>
<proteinExistence type="predicted"/>
<dbReference type="OrthoDB" id="3532430at2759"/>
<dbReference type="AlphaFoldDB" id="A0A6A5WGI3"/>
<organism evidence="3 4">
    <name type="scientific">Amniculicola lignicola CBS 123094</name>
    <dbReference type="NCBI Taxonomy" id="1392246"/>
    <lineage>
        <taxon>Eukaryota</taxon>
        <taxon>Fungi</taxon>
        <taxon>Dikarya</taxon>
        <taxon>Ascomycota</taxon>
        <taxon>Pezizomycotina</taxon>
        <taxon>Dothideomycetes</taxon>
        <taxon>Pleosporomycetidae</taxon>
        <taxon>Pleosporales</taxon>
        <taxon>Amniculicolaceae</taxon>
        <taxon>Amniculicola</taxon>
    </lineage>
</organism>
<feature type="region of interest" description="Disordered" evidence="2">
    <location>
        <begin position="1"/>
        <end position="128"/>
    </location>
</feature>
<accession>A0A6A5WGI3</accession>